<dbReference type="InterPro" id="IPR058594">
    <property type="entry name" value="PB1-like_dom_pln"/>
</dbReference>
<accession>A0A835LLX2</accession>
<evidence type="ECO:0000259" key="2">
    <source>
        <dbReference type="Pfam" id="PF26130"/>
    </source>
</evidence>
<feature type="domain" description="PB1-like" evidence="2">
    <location>
        <begin position="60"/>
        <end position="140"/>
    </location>
</feature>
<dbReference type="OrthoDB" id="2735536at2759"/>
<evidence type="ECO:0000313" key="3">
    <source>
        <dbReference type="EMBL" id="KAF9597322.1"/>
    </source>
</evidence>
<keyword evidence="4" id="KW-1185">Reference proteome</keyword>
<sequence length="251" mass="27795">MLQMILERLSTCVVFLELMKDFICSKANLMEEGSFDSIVAGCEGVFHTASPCYVDATDPQYDGGELNCSYEDMNAKMTYLYLRNLVKDFGYPPRSIAEILFNTPGVELENGLRTLRTDSDVSSMVKEADVFGNIEVYVVHKQSDEHDSDASDDSASQSKVGSIDNVSDEELFEVRHMRVEMKKCKQNIDENGKGASQTAADDINGEGTSAPPDVVPNEVFSEETEHTGYDSEYGEDGDYSTTESDEEDEAI</sequence>
<feature type="region of interest" description="Disordered" evidence="1">
    <location>
        <begin position="143"/>
        <end position="164"/>
    </location>
</feature>
<name>A0A835LLX2_9MAGN</name>
<protein>
    <recommendedName>
        <fullName evidence="2">PB1-like domain-containing protein</fullName>
    </recommendedName>
</protein>
<comment type="caution">
    <text evidence="3">The sequence shown here is derived from an EMBL/GenBank/DDBJ whole genome shotgun (WGS) entry which is preliminary data.</text>
</comment>
<dbReference type="Pfam" id="PF26130">
    <property type="entry name" value="PB1-like"/>
    <property type="match status" value="1"/>
</dbReference>
<feature type="region of interest" description="Disordered" evidence="1">
    <location>
        <begin position="185"/>
        <end position="251"/>
    </location>
</feature>
<gene>
    <name evidence="3" type="ORF">IFM89_017225</name>
</gene>
<proteinExistence type="predicted"/>
<organism evidence="3 4">
    <name type="scientific">Coptis chinensis</name>
    <dbReference type="NCBI Taxonomy" id="261450"/>
    <lineage>
        <taxon>Eukaryota</taxon>
        <taxon>Viridiplantae</taxon>
        <taxon>Streptophyta</taxon>
        <taxon>Embryophyta</taxon>
        <taxon>Tracheophyta</taxon>
        <taxon>Spermatophyta</taxon>
        <taxon>Magnoliopsida</taxon>
        <taxon>Ranunculales</taxon>
        <taxon>Ranunculaceae</taxon>
        <taxon>Coptidoideae</taxon>
        <taxon>Coptis</taxon>
    </lineage>
</organism>
<dbReference type="Proteomes" id="UP000631114">
    <property type="component" value="Unassembled WGS sequence"/>
</dbReference>
<dbReference type="AlphaFoldDB" id="A0A835LLX2"/>
<evidence type="ECO:0000256" key="1">
    <source>
        <dbReference type="SAM" id="MobiDB-lite"/>
    </source>
</evidence>
<evidence type="ECO:0000313" key="4">
    <source>
        <dbReference type="Proteomes" id="UP000631114"/>
    </source>
</evidence>
<reference evidence="3 4" key="1">
    <citation type="submission" date="2020-10" db="EMBL/GenBank/DDBJ databases">
        <title>The Coptis chinensis genome and diversification of protoberbering-type alkaloids.</title>
        <authorList>
            <person name="Wang B."/>
            <person name="Shu S."/>
            <person name="Song C."/>
            <person name="Liu Y."/>
        </authorList>
    </citation>
    <scope>NUCLEOTIDE SEQUENCE [LARGE SCALE GENOMIC DNA]</scope>
    <source>
        <strain evidence="3">HL-2020</strain>
        <tissue evidence="3">Leaf</tissue>
    </source>
</reference>
<feature type="compositionally biased region" description="Acidic residues" evidence="1">
    <location>
        <begin position="232"/>
        <end position="251"/>
    </location>
</feature>
<dbReference type="EMBL" id="JADFTS010000007">
    <property type="protein sequence ID" value="KAF9597322.1"/>
    <property type="molecule type" value="Genomic_DNA"/>
</dbReference>
<dbReference type="Gene3D" id="3.40.50.720">
    <property type="entry name" value="NAD(P)-binding Rossmann-like Domain"/>
    <property type="match status" value="1"/>
</dbReference>